<evidence type="ECO:0000313" key="2">
    <source>
        <dbReference type="WBParaSite" id="jg13010"/>
    </source>
</evidence>
<protein>
    <submittedName>
        <fullName evidence="2">Uncharacterized protein</fullName>
    </submittedName>
</protein>
<dbReference type="WBParaSite" id="jg13010">
    <property type="protein sequence ID" value="jg13010"/>
    <property type="gene ID" value="jg13010"/>
</dbReference>
<name>A0A915CV86_9BILA</name>
<keyword evidence="1" id="KW-1185">Reference proteome</keyword>
<reference evidence="2" key="1">
    <citation type="submission" date="2022-11" db="UniProtKB">
        <authorList>
            <consortium name="WormBaseParasite"/>
        </authorList>
    </citation>
    <scope>IDENTIFICATION</scope>
</reference>
<sequence>MSSFCCAFSKQSRKIGFCFTIHDVLRDTEPKNAVMFLFLSDVGLRLLRSEINLPCFYTLLPVKSEGTYTRMFQTSKNVAGFFVRSRLMQISRLCCPCECPAQKPALLFGQVKVSYCLLRLCENDFAHIQWKSLNKLMKIKGPSSHLARFARIGNLTQKRKERKKEDVALFENDPVEKVRVKRLGISLTKRDLHRFELEQWLDDQAINFYIQLVHRSQFEQT</sequence>
<accession>A0A915CV86</accession>
<proteinExistence type="predicted"/>
<dbReference type="AlphaFoldDB" id="A0A915CV86"/>
<dbReference type="Gene3D" id="1.10.418.20">
    <property type="match status" value="1"/>
</dbReference>
<dbReference type="Proteomes" id="UP000887574">
    <property type="component" value="Unplaced"/>
</dbReference>
<evidence type="ECO:0000313" key="1">
    <source>
        <dbReference type="Proteomes" id="UP000887574"/>
    </source>
</evidence>
<organism evidence="1 2">
    <name type="scientific">Ditylenchus dipsaci</name>
    <dbReference type="NCBI Taxonomy" id="166011"/>
    <lineage>
        <taxon>Eukaryota</taxon>
        <taxon>Metazoa</taxon>
        <taxon>Ecdysozoa</taxon>
        <taxon>Nematoda</taxon>
        <taxon>Chromadorea</taxon>
        <taxon>Rhabditida</taxon>
        <taxon>Tylenchina</taxon>
        <taxon>Tylenchomorpha</taxon>
        <taxon>Sphaerularioidea</taxon>
        <taxon>Anguinidae</taxon>
        <taxon>Anguininae</taxon>
        <taxon>Ditylenchus</taxon>
    </lineage>
</organism>